<gene>
    <name evidence="6" type="primary">20216947</name>
    <name evidence="5" type="ORF">HELRODRAFT_89194</name>
</gene>
<dbReference type="STRING" id="6412.T1G7A0"/>
<reference evidence="6" key="3">
    <citation type="submission" date="2015-06" db="UniProtKB">
        <authorList>
            <consortium name="EnsemblMetazoa"/>
        </authorList>
    </citation>
    <scope>IDENTIFICATION</scope>
</reference>
<dbReference type="GO" id="GO:0032259">
    <property type="term" value="P:methylation"/>
    <property type="evidence" value="ECO:0007669"/>
    <property type="project" value="UniProtKB-KW"/>
</dbReference>
<proteinExistence type="inferred from homology"/>
<keyword evidence="2" id="KW-0808">Transferase</keyword>
<dbReference type="OMA" id="YIEYHEL"/>
<dbReference type="InParanoid" id="T1G7A0"/>
<evidence type="ECO:0000256" key="2">
    <source>
        <dbReference type="ARBA" id="ARBA00022679"/>
    </source>
</evidence>
<dbReference type="HOGENOM" id="CLU_067676_5_1_1"/>
<keyword evidence="7" id="KW-1185">Reference proteome</keyword>
<dbReference type="EnsemblMetazoa" id="HelroT89194">
    <property type="protein sequence ID" value="HelroP89194"/>
    <property type="gene ID" value="HelroG89194"/>
</dbReference>
<evidence type="ECO:0008006" key="8">
    <source>
        <dbReference type="Google" id="ProtNLM"/>
    </source>
</evidence>
<dbReference type="AlphaFoldDB" id="T1G7A0"/>
<dbReference type="InterPro" id="IPR050362">
    <property type="entry name" value="Cation-dep_OMT"/>
</dbReference>
<reference evidence="7" key="1">
    <citation type="submission" date="2012-12" db="EMBL/GenBank/DDBJ databases">
        <authorList>
            <person name="Hellsten U."/>
            <person name="Grimwood J."/>
            <person name="Chapman J.A."/>
            <person name="Shapiro H."/>
            <person name="Aerts A."/>
            <person name="Otillar R.P."/>
            <person name="Terry A.Y."/>
            <person name="Boore J.L."/>
            <person name="Simakov O."/>
            <person name="Marletaz F."/>
            <person name="Cho S.-J."/>
            <person name="Edsinger-Gonzales E."/>
            <person name="Havlak P."/>
            <person name="Kuo D.-H."/>
            <person name="Larsson T."/>
            <person name="Lv J."/>
            <person name="Arendt D."/>
            <person name="Savage R."/>
            <person name="Osoegawa K."/>
            <person name="de Jong P."/>
            <person name="Lindberg D.R."/>
            <person name="Seaver E.C."/>
            <person name="Weisblat D.A."/>
            <person name="Putnam N.H."/>
            <person name="Grigoriev I.V."/>
            <person name="Rokhsar D.S."/>
        </authorList>
    </citation>
    <scope>NUCLEOTIDE SEQUENCE</scope>
</reference>
<evidence type="ECO:0000313" key="6">
    <source>
        <dbReference type="EnsemblMetazoa" id="HelroP89194"/>
    </source>
</evidence>
<sequence length="153" mass="16944">GVFTGMSAMGIALVLPEDGKLVALDINDDYANIGRPFWKKAGVDKKINFIKGPALESLNKLINDGESGTFDFAFIDADKINYDNYYEACLKLVRSGGIIAIDNTLWDGRVYDPTANDTTTNIIRRLNEKILKDERVYVSLLVIGDGTTLCFKK</sequence>
<dbReference type="PANTHER" id="PTHR10509">
    <property type="entry name" value="O-METHYLTRANSFERASE-RELATED"/>
    <property type="match status" value="1"/>
</dbReference>
<evidence type="ECO:0000313" key="5">
    <source>
        <dbReference type="EMBL" id="ESN93266.1"/>
    </source>
</evidence>
<dbReference type="CTD" id="20216947"/>
<dbReference type="PANTHER" id="PTHR10509:SF93">
    <property type="entry name" value="CATECHOL O-METHYLTRANSFERASE DOMAIN-CONTAINING PROTEIN 1"/>
    <property type="match status" value="1"/>
</dbReference>
<protein>
    <recommendedName>
        <fullName evidence="8">O-methyltransferase domain-containing protein</fullName>
    </recommendedName>
</protein>
<dbReference type="GO" id="GO:0008757">
    <property type="term" value="F:S-adenosylmethionine-dependent methyltransferase activity"/>
    <property type="evidence" value="ECO:0000318"/>
    <property type="project" value="GO_Central"/>
</dbReference>
<dbReference type="eggNOG" id="KOG1663">
    <property type="taxonomic scope" value="Eukaryota"/>
</dbReference>
<organism evidence="6 7">
    <name type="scientific">Helobdella robusta</name>
    <name type="common">Californian leech</name>
    <dbReference type="NCBI Taxonomy" id="6412"/>
    <lineage>
        <taxon>Eukaryota</taxon>
        <taxon>Metazoa</taxon>
        <taxon>Spiralia</taxon>
        <taxon>Lophotrochozoa</taxon>
        <taxon>Annelida</taxon>
        <taxon>Clitellata</taxon>
        <taxon>Hirudinea</taxon>
        <taxon>Rhynchobdellida</taxon>
        <taxon>Glossiphoniidae</taxon>
        <taxon>Helobdella</taxon>
    </lineage>
</organism>
<evidence type="ECO:0000256" key="4">
    <source>
        <dbReference type="ARBA" id="ARBA00023453"/>
    </source>
</evidence>
<keyword evidence="3" id="KW-0949">S-adenosyl-L-methionine</keyword>
<dbReference type="OrthoDB" id="10251242at2759"/>
<evidence type="ECO:0000313" key="7">
    <source>
        <dbReference type="Proteomes" id="UP000015101"/>
    </source>
</evidence>
<dbReference type="InterPro" id="IPR029063">
    <property type="entry name" value="SAM-dependent_MTases_sf"/>
</dbReference>
<dbReference type="KEGG" id="hro:HELRODRAFT_89194"/>
<dbReference type="GeneID" id="20216947"/>
<evidence type="ECO:0000256" key="1">
    <source>
        <dbReference type="ARBA" id="ARBA00022603"/>
    </source>
</evidence>
<dbReference type="Proteomes" id="UP000015101">
    <property type="component" value="Unassembled WGS sequence"/>
</dbReference>
<name>T1G7A0_HELRO</name>
<keyword evidence="1" id="KW-0489">Methyltransferase</keyword>
<dbReference type="PROSITE" id="PS51682">
    <property type="entry name" value="SAM_OMT_I"/>
    <property type="match status" value="1"/>
</dbReference>
<dbReference type="Gene3D" id="3.40.50.150">
    <property type="entry name" value="Vaccinia Virus protein VP39"/>
    <property type="match status" value="1"/>
</dbReference>
<dbReference type="Pfam" id="PF01596">
    <property type="entry name" value="Methyltransf_3"/>
    <property type="match status" value="1"/>
</dbReference>
<dbReference type="InterPro" id="IPR002935">
    <property type="entry name" value="SAM_O-MeTrfase"/>
</dbReference>
<dbReference type="SUPFAM" id="SSF53335">
    <property type="entry name" value="S-adenosyl-L-methionine-dependent methyltransferases"/>
    <property type="match status" value="1"/>
</dbReference>
<dbReference type="RefSeq" id="XP_009028644.1">
    <property type="nucleotide sequence ID" value="XM_009030396.1"/>
</dbReference>
<dbReference type="EMBL" id="KB097628">
    <property type="protein sequence ID" value="ESN93266.1"/>
    <property type="molecule type" value="Genomic_DNA"/>
</dbReference>
<dbReference type="GO" id="GO:0008171">
    <property type="term" value="F:O-methyltransferase activity"/>
    <property type="evidence" value="ECO:0007669"/>
    <property type="project" value="InterPro"/>
</dbReference>
<reference evidence="5 7" key="2">
    <citation type="journal article" date="2013" name="Nature">
        <title>Insights into bilaterian evolution from three spiralian genomes.</title>
        <authorList>
            <person name="Simakov O."/>
            <person name="Marletaz F."/>
            <person name="Cho S.J."/>
            <person name="Edsinger-Gonzales E."/>
            <person name="Havlak P."/>
            <person name="Hellsten U."/>
            <person name="Kuo D.H."/>
            <person name="Larsson T."/>
            <person name="Lv J."/>
            <person name="Arendt D."/>
            <person name="Savage R."/>
            <person name="Osoegawa K."/>
            <person name="de Jong P."/>
            <person name="Grimwood J."/>
            <person name="Chapman J.A."/>
            <person name="Shapiro H."/>
            <person name="Aerts A."/>
            <person name="Otillar R.P."/>
            <person name="Terry A.Y."/>
            <person name="Boore J.L."/>
            <person name="Grigoriev I.V."/>
            <person name="Lindberg D.R."/>
            <person name="Seaver E.C."/>
            <person name="Weisblat D.A."/>
            <person name="Putnam N.H."/>
            <person name="Rokhsar D.S."/>
        </authorList>
    </citation>
    <scope>NUCLEOTIDE SEQUENCE</scope>
</reference>
<evidence type="ECO:0000256" key="3">
    <source>
        <dbReference type="ARBA" id="ARBA00022691"/>
    </source>
</evidence>
<comment type="similarity">
    <text evidence="4">Belongs to the class I-like SAM-binding methyltransferase superfamily. Cation-dependent O-methyltransferase family.</text>
</comment>
<dbReference type="CDD" id="cd02440">
    <property type="entry name" value="AdoMet_MTases"/>
    <property type="match status" value="1"/>
</dbReference>
<dbReference type="EMBL" id="AMQM01007503">
    <property type="status" value="NOT_ANNOTATED_CDS"/>
    <property type="molecule type" value="Genomic_DNA"/>
</dbReference>
<accession>T1G7A0</accession>